<name>A0A1Y0I498_9GAMM</name>
<dbReference type="PANTHER" id="PTHR33692">
    <property type="entry name" value="RIBOSOME MATURATION FACTOR RIMM"/>
    <property type="match status" value="1"/>
</dbReference>
<dbReference type="HAMAP" id="MF_00014">
    <property type="entry name" value="Ribosome_mat_RimM"/>
    <property type="match status" value="1"/>
</dbReference>
<dbReference type="GO" id="GO:0005840">
    <property type="term" value="C:ribosome"/>
    <property type="evidence" value="ECO:0007669"/>
    <property type="project" value="InterPro"/>
</dbReference>
<evidence type="ECO:0000256" key="3">
    <source>
        <dbReference type="ARBA" id="ARBA00022552"/>
    </source>
</evidence>
<dbReference type="InterPro" id="IPR056792">
    <property type="entry name" value="PRC_RimM"/>
</dbReference>
<keyword evidence="4 5" id="KW-0143">Chaperone</keyword>
<dbReference type="InterPro" id="IPR011033">
    <property type="entry name" value="PRC_barrel-like_sf"/>
</dbReference>
<dbReference type="Gene3D" id="2.30.30.240">
    <property type="entry name" value="PRC-barrel domain"/>
    <property type="match status" value="1"/>
</dbReference>
<protein>
    <recommendedName>
        <fullName evidence="5">Ribosome maturation factor RimM</fullName>
    </recommendedName>
</protein>
<keyword evidence="3 5" id="KW-0698">rRNA processing</keyword>
<dbReference type="InterPro" id="IPR002676">
    <property type="entry name" value="RimM_N"/>
</dbReference>
<evidence type="ECO:0000313" key="8">
    <source>
        <dbReference type="EMBL" id="ARU55302.1"/>
    </source>
</evidence>
<proteinExistence type="inferred from homology"/>
<dbReference type="Pfam" id="PF01782">
    <property type="entry name" value="RimM"/>
    <property type="match status" value="1"/>
</dbReference>
<dbReference type="GO" id="GO:0006364">
    <property type="term" value="P:rRNA processing"/>
    <property type="evidence" value="ECO:0007669"/>
    <property type="project" value="UniProtKB-UniRule"/>
</dbReference>
<dbReference type="AlphaFoldDB" id="A0A1Y0I498"/>
<keyword evidence="9" id="KW-1185">Reference proteome</keyword>
<dbReference type="GO" id="GO:0005737">
    <property type="term" value="C:cytoplasm"/>
    <property type="evidence" value="ECO:0007669"/>
    <property type="project" value="UniProtKB-SubCell"/>
</dbReference>
<evidence type="ECO:0000256" key="2">
    <source>
        <dbReference type="ARBA" id="ARBA00022517"/>
    </source>
</evidence>
<sequence>MKQSDANEYTVVGKITTAYGVKGWVKIFSFTDPIENILKYKHWVLQKPGIPGRSSNGQQNSCSVIKGKHHGKGVVALLEGCQNRDDALALQGAEIAVRKQELPELDAGEFYWHQLEGLAVVLEEGVKLGRVDHLIETGSNDVLIVKPTPDSMDDKERLIPYLPDQVIKSVNLESGLLTVDWDPEF</sequence>
<dbReference type="InterPro" id="IPR011961">
    <property type="entry name" value="RimM"/>
</dbReference>
<accession>A0A1Y0I498</accession>
<dbReference type="EMBL" id="CP021425">
    <property type="protein sequence ID" value="ARU55302.1"/>
    <property type="molecule type" value="Genomic_DNA"/>
</dbReference>
<evidence type="ECO:0000256" key="4">
    <source>
        <dbReference type="ARBA" id="ARBA00023186"/>
    </source>
</evidence>
<dbReference type="GO" id="GO:0043022">
    <property type="term" value="F:ribosome binding"/>
    <property type="evidence" value="ECO:0007669"/>
    <property type="project" value="InterPro"/>
</dbReference>
<dbReference type="SUPFAM" id="SSF50447">
    <property type="entry name" value="Translation proteins"/>
    <property type="match status" value="1"/>
</dbReference>
<evidence type="ECO:0000256" key="5">
    <source>
        <dbReference type="HAMAP-Rule" id="MF_00014"/>
    </source>
</evidence>
<feature type="domain" description="RimM N-terminal" evidence="6">
    <location>
        <begin position="11"/>
        <end position="100"/>
    </location>
</feature>
<dbReference type="InterPro" id="IPR036976">
    <property type="entry name" value="RimM_N_sf"/>
</dbReference>
<dbReference type="NCBIfam" id="TIGR02273">
    <property type="entry name" value="16S_RimM"/>
    <property type="match status" value="1"/>
</dbReference>
<evidence type="ECO:0000259" key="6">
    <source>
        <dbReference type="Pfam" id="PF01782"/>
    </source>
</evidence>
<dbReference type="Gene3D" id="2.40.30.60">
    <property type="entry name" value="RimM"/>
    <property type="match status" value="1"/>
</dbReference>
<dbReference type="SUPFAM" id="SSF50346">
    <property type="entry name" value="PRC-barrel domain"/>
    <property type="match status" value="1"/>
</dbReference>
<comment type="subunit">
    <text evidence="5">Binds ribosomal protein uS19.</text>
</comment>
<comment type="subcellular location">
    <subcellularLocation>
        <location evidence="5">Cytoplasm</location>
    </subcellularLocation>
</comment>
<evidence type="ECO:0000259" key="7">
    <source>
        <dbReference type="Pfam" id="PF24986"/>
    </source>
</evidence>
<dbReference type="Pfam" id="PF24986">
    <property type="entry name" value="PRC_RimM"/>
    <property type="match status" value="1"/>
</dbReference>
<keyword evidence="2 5" id="KW-0690">Ribosome biogenesis</keyword>
<gene>
    <name evidence="5" type="primary">rimM</name>
    <name evidence="8" type="ORF">OLMES_1220</name>
</gene>
<evidence type="ECO:0000313" key="9">
    <source>
        <dbReference type="Proteomes" id="UP000196027"/>
    </source>
</evidence>
<organism evidence="8 9">
    <name type="scientific">Oleiphilus messinensis</name>
    <dbReference type="NCBI Taxonomy" id="141451"/>
    <lineage>
        <taxon>Bacteria</taxon>
        <taxon>Pseudomonadati</taxon>
        <taxon>Pseudomonadota</taxon>
        <taxon>Gammaproteobacteria</taxon>
        <taxon>Oceanospirillales</taxon>
        <taxon>Oleiphilaceae</taxon>
        <taxon>Oleiphilus</taxon>
    </lineage>
</organism>
<dbReference type="InterPro" id="IPR009000">
    <property type="entry name" value="Transl_B-barrel_sf"/>
</dbReference>
<dbReference type="Proteomes" id="UP000196027">
    <property type="component" value="Chromosome"/>
</dbReference>
<comment type="domain">
    <text evidence="5">The PRC barrel domain binds ribosomal protein uS19.</text>
</comment>
<dbReference type="KEGG" id="ome:OLMES_1220"/>
<evidence type="ECO:0000256" key="1">
    <source>
        <dbReference type="ARBA" id="ARBA00022490"/>
    </source>
</evidence>
<dbReference type="RefSeq" id="WP_232465272.1">
    <property type="nucleotide sequence ID" value="NZ_CP021425.1"/>
</dbReference>
<keyword evidence="1 5" id="KW-0963">Cytoplasm</keyword>
<reference evidence="8 9" key="1">
    <citation type="submission" date="2017-05" db="EMBL/GenBank/DDBJ databases">
        <title>Genomic insights into alkan degradation activity of Oleiphilus messinensis.</title>
        <authorList>
            <person name="Kozyavkin S.A."/>
            <person name="Slesarev A.I."/>
            <person name="Golyshin P.N."/>
            <person name="Korzhenkov A."/>
            <person name="Golyshina O.N."/>
            <person name="Toshchakov S.V."/>
        </authorList>
    </citation>
    <scope>NUCLEOTIDE SEQUENCE [LARGE SCALE GENOMIC DNA]</scope>
    <source>
        <strain evidence="8 9">ME102</strain>
    </source>
</reference>
<feature type="domain" description="Ribosome maturation factor RimM PRC barrel" evidence="7">
    <location>
        <begin position="112"/>
        <end position="182"/>
    </location>
</feature>
<comment type="similarity">
    <text evidence="5">Belongs to the RimM family.</text>
</comment>
<dbReference type="PANTHER" id="PTHR33692:SF1">
    <property type="entry name" value="RIBOSOME MATURATION FACTOR RIMM"/>
    <property type="match status" value="1"/>
</dbReference>
<comment type="function">
    <text evidence="5">An accessory protein needed during the final step in the assembly of 30S ribosomal subunit, possibly for assembly of the head region. Essential for efficient processing of 16S rRNA. May be needed both before and after RbfA during the maturation of 16S rRNA. It has affinity for free ribosomal 30S subunits but not for 70S ribosomes.</text>
</comment>
<dbReference type="GO" id="GO:0042274">
    <property type="term" value="P:ribosomal small subunit biogenesis"/>
    <property type="evidence" value="ECO:0007669"/>
    <property type="project" value="UniProtKB-UniRule"/>
</dbReference>